<dbReference type="EC" id="2.4.2.31" evidence="15"/>
<reference evidence="18" key="1">
    <citation type="submission" date="2021-02" db="EMBL/GenBank/DDBJ databases">
        <authorList>
            <person name="Nowell W R."/>
        </authorList>
    </citation>
    <scope>NUCLEOTIDE SEQUENCE</scope>
</reference>
<evidence type="ECO:0000256" key="3">
    <source>
        <dbReference type="ARBA" id="ARBA00009045"/>
    </source>
</evidence>
<evidence type="ECO:0000256" key="7">
    <source>
        <dbReference type="ARBA" id="ARBA00022679"/>
    </source>
</evidence>
<organism evidence="18 19">
    <name type="scientific">Adineta steineri</name>
    <dbReference type="NCBI Taxonomy" id="433720"/>
    <lineage>
        <taxon>Eukaryota</taxon>
        <taxon>Metazoa</taxon>
        <taxon>Spiralia</taxon>
        <taxon>Gnathifera</taxon>
        <taxon>Rotifera</taxon>
        <taxon>Eurotatoria</taxon>
        <taxon>Bdelloidea</taxon>
        <taxon>Adinetida</taxon>
        <taxon>Adinetidae</taxon>
        <taxon>Adineta</taxon>
    </lineage>
</organism>
<keyword evidence="6 15" id="KW-0328">Glycosyltransferase</keyword>
<comment type="catalytic activity">
    <reaction evidence="14 15">
        <text>L-arginyl-[protein] + NAD(+) = N(omega)-(ADP-D-ribosyl)-L-arginyl-[protein] + nicotinamide + H(+)</text>
        <dbReference type="Rhea" id="RHEA:19149"/>
        <dbReference type="Rhea" id="RHEA-COMP:10532"/>
        <dbReference type="Rhea" id="RHEA-COMP:15087"/>
        <dbReference type="ChEBI" id="CHEBI:15378"/>
        <dbReference type="ChEBI" id="CHEBI:17154"/>
        <dbReference type="ChEBI" id="CHEBI:29965"/>
        <dbReference type="ChEBI" id="CHEBI:57540"/>
        <dbReference type="ChEBI" id="CHEBI:142554"/>
        <dbReference type="EC" id="2.4.2.31"/>
    </reaction>
</comment>
<dbReference type="GO" id="GO:0004252">
    <property type="term" value="F:serine-type endopeptidase activity"/>
    <property type="evidence" value="ECO:0007669"/>
    <property type="project" value="InterPro"/>
</dbReference>
<comment type="function">
    <text evidence="16">Serine protease involved in intramembrane proteolysis.</text>
</comment>
<evidence type="ECO:0000256" key="1">
    <source>
        <dbReference type="ARBA" id="ARBA00000156"/>
    </source>
</evidence>
<dbReference type="SUPFAM" id="SSF144091">
    <property type="entry name" value="Rhomboid-like"/>
    <property type="match status" value="1"/>
</dbReference>
<dbReference type="InterPro" id="IPR000768">
    <property type="entry name" value="ART"/>
</dbReference>
<evidence type="ECO:0000256" key="15">
    <source>
        <dbReference type="RuleBase" id="RU361228"/>
    </source>
</evidence>
<dbReference type="GO" id="GO:0106274">
    <property type="term" value="F:NAD+-protein-arginine ADP-ribosyltransferase activity"/>
    <property type="evidence" value="ECO:0007669"/>
    <property type="project" value="UniProtKB-EC"/>
</dbReference>
<evidence type="ECO:0000256" key="2">
    <source>
        <dbReference type="ARBA" id="ARBA00004141"/>
    </source>
</evidence>
<protein>
    <recommendedName>
        <fullName evidence="15">NAD(P)(+)--arginine ADP-ribosyltransferase</fullName>
        <ecNumber evidence="15">2.4.2.31</ecNumber>
    </recommendedName>
    <alternativeName>
        <fullName evidence="15">Mono(ADP-ribosyl)transferase</fullName>
    </alternativeName>
</protein>
<feature type="transmembrane region" description="Helical" evidence="16">
    <location>
        <begin position="112"/>
        <end position="130"/>
    </location>
</feature>
<dbReference type="Gene3D" id="1.20.1540.10">
    <property type="entry name" value="Rhomboid-like"/>
    <property type="match status" value="1"/>
</dbReference>
<dbReference type="Pfam" id="PF01129">
    <property type="entry name" value="ART"/>
    <property type="match status" value="1"/>
</dbReference>
<dbReference type="Proteomes" id="UP000663844">
    <property type="component" value="Unassembled WGS sequence"/>
</dbReference>
<dbReference type="InterPro" id="IPR002610">
    <property type="entry name" value="Peptidase_S54_rhomboid-like"/>
</dbReference>
<keyword evidence="5 16" id="KW-0645">Protease</keyword>
<evidence type="ECO:0000313" key="18">
    <source>
        <dbReference type="EMBL" id="CAF3490580.1"/>
    </source>
</evidence>
<comment type="similarity">
    <text evidence="4 15">Belongs to the Arg-specific ADP-ribosyltransferase family.</text>
</comment>
<keyword evidence="13 16" id="KW-0472">Membrane</keyword>
<dbReference type="PROSITE" id="PS51996">
    <property type="entry name" value="TR_MART"/>
    <property type="match status" value="1"/>
</dbReference>
<keyword evidence="10 16" id="KW-0378">Hydrolase</keyword>
<dbReference type="GO" id="GO:0016779">
    <property type="term" value="F:nucleotidyltransferase activity"/>
    <property type="evidence" value="ECO:0007669"/>
    <property type="project" value="UniProtKB-KW"/>
</dbReference>
<dbReference type="Gene3D" id="3.90.176.10">
    <property type="entry name" value="Toxin ADP-ribosyltransferase, Chain A, domain 1"/>
    <property type="match status" value="1"/>
</dbReference>
<dbReference type="CDD" id="cd03524">
    <property type="entry name" value="RPA2_OBF_family"/>
    <property type="match status" value="1"/>
</dbReference>
<dbReference type="GO" id="GO:0016020">
    <property type="term" value="C:membrane"/>
    <property type="evidence" value="ECO:0007669"/>
    <property type="project" value="UniProtKB-SubCell"/>
</dbReference>
<evidence type="ECO:0000256" key="14">
    <source>
        <dbReference type="ARBA" id="ARBA00047597"/>
    </source>
</evidence>
<dbReference type="SUPFAM" id="SSF56399">
    <property type="entry name" value="ADP-ribosylation"/>
    <property type="match status" value="1"/>
</dbReference>
<evidence type="ECO:0000256" key="8">
    <source>
        <dbReference type="ARBA" id="ARBA00022692"/>
    </source>
</evidence>
<feature type="transmembrane region" description="Helical" evidence="16">
    <location>
        <begin position="75"/>
        <end position="100"/>
    </location>
</feature>
<dbReference type="InterPro" id="IPR022764">
    <property type="entry name" value="Peptidase_S54_rhomboid_dom"/>
</dbReference>
<evidence type="ECO:0000256" key="16">
    <source>
        <dbReference type="RuleBase" id="RU362115"/>
    </source>
</evidence>
<keyword evidence="15" id="KW-0521">NADP</keyword>
<dbReference type="EMBL" id="CAJOAZ010000017">
    <property type="protein sequence ID" value="CAF3490580.1"/>
    <property type="molecule type" value="Genomic_DNA"/>
</dbReference>
<keyword evidence="7 15" id="KW-0808">Transferase</keyword>
<evidence type="ECO:0000256" key="11">
    <source>
        <dbReference type="ARBA" id="ARBA00022825"/>
    </source>
</evidence>
<dbReference type="PANTHER" id="PTHR22936">
    <property type="entry name" value="RHOMBOID-RELATED"/>
    <property type="match status" value="1"/>
</dbReference>
<feature type="domain" description="Peptidase S54 rhomboid" evidence="17">
    <location>
        <begin position="71"/>
        <end position="132"/>
    </location>
</feature>
<name>A0A818GHX3_9BILA</name>
<comment type="similarity">
    <text evidence="3 16">Belongs to the peptidase S54 family.</text>
</comment>
<evidence type="ECO:0000256" key="9">
    <source>
        <dbReference type="ARBA" id="ARBA00022695"/>
    </source>
</evidence>
<evidence type="ECO:0000256" key="12">
    <source>
        <dbReference type="ARBA" id="ARBA00022989"/>
    </source>
</evidence>
<keyword evidence="9" id="KW-0548">Nucleotidyltransferase</keyword>
<evidence type="ECO:0000256" key="10">
    <source>
        <dbReference type="ARBA" id="ARBA00022801"/>
    </source>
</evidence>
<comment type="catalytic activity">
    <reaction evidence="1 16">
        <text>Cleaves type-1 transmembrane domains using a catalytic dyad composed of serine and histidine that are contributed by different transmembrane domains.</text>
        <dbReference type="EC" id="3.4.21.105"/>
    </reaction>
</comment>
<evidence type="ECO:0000256" key="6">
    <source>
        <dbReference type="ARBA" id="ARBA00022676"/>
    </source>
</evidence>
<evidence type="ECO:0000256" key="13">
    <source>
        <dbReference type="ARBA" id="ARBA00023136"/>
    </source>
</evidence>
<sequence>MSENPMAGPSIMTLIRHGAKFVPCMKSTQEDFLHYQFMCPPTIAFTNETCTYEEYLWYACNVENLKGFPYEVYRFIIPMFLHAGIIHLLTNLMSQLYIGIPLERKFGSIRIAIIYILSGIGGTLLSAIGLPRTGKILPFKASWLHSITQYLNFVEVQIKRTNKRMATSTAINHRLLESIRDEPKRMLVPISGYEKVTAKSLEDACEPIKDLLDHQLKQYITVAKMNSSDPPDKLTQDESASIHLYTMEWEEHDNSLYMKLNQALRLVDRSKLKPWFKYLKLFLTAFFKLPPSKDTLVWRGVREDLSALYPKGKEFAWWAFSSCSTSIDVLESPDYLGKSGTRTIFSIQTHSGKLIRAHSYFDNEDEILLPPGIYLKVVGSLNPATSLHIIHLQEIEPPHKMLADPFDLSELKHALPPTKPPSFTVNPQKEAEYSSSISVISKPSVQPSFEKVYCTVLPQVKCPASESGDLDKVF</sequence>
<dbReference type="GO" id="GO:0006508">
    <property type="term" value="P:proteolysis"/>
    <property type="evidence" value="ECO:0007669"/>
    <property type="project" value="UniProtKB-KW"/>
</dbReference>
<accession>A0A818GHX3</accession>
<dbReference type="AlphaFoldDB" id="A0A818GHX3"/>
<comment type="caution">
    <text evidence="18">The sequence shown here is derived from an EMBL/GenBank/DDBJ whole genome shotgun (WGS) entry which is preliminary data.</text>
</comment>
<comment type="subcellular location">
    <subcellularLocation>
        <location evidence="2 16">Membrane</location>
        <topology evidence="2 16">Multi-pass membrane protein</topology>
    </subcellularLocation>
</comment>
<keyword evidence="12 16" id="KW-1133">Transmembrane helix</keyword>
<comment type="caution">
    <text evidence="16">Lacks conserved residue(s) required for the propagation of feature annotation.</text>
</comment>
<evidence type="ECO:0000259" key="17">
    <source>
        <dbReference type="Pfam" id="PF01694"/>
    </source>
</evidence>
<keyword evidence="11 16" id="KW-0720">Serine protease</keyword>
<dbReference type="PANTHER" id="PTHR22936:SF69">
    <property type="entry name" value="RHOMBOID-LIKE PROTEIN"/>
    <property type="match status" value="1"/>
</dbReference>
<gene>
    <name evidence="18" type="ORF">OXD698_LOCUS708</name>
</gene>
<keyword evidence="8 16" id="KW-0812">Transmembrane</keyword>
<proteinExistence type="inferred from homology"/>
<dbReference type="InterPro" id="IPR035952">
    <property type="entry name" value="Rhomboid-like_sf"/>
</dbReference>
<keyword evidence="15" id="KW-0520">NAD</keyword>
<dbReference type="Pfam" id="PF01694">
    <property type="entry name" value="Rhomboid"/>
    <property type="match status" value="1"/>
</dbReference>
<evidence type="ECO:0000256" key="5">
    <source>
        <dbReference type="ARBA" id="ARBA00022670"/>
    </source>
</evidence>
<evidence type="ECO:0000313" key="19">
    <source>
        <dbReference type="Proteomes" id="UP000663844"/>
    </source>
</evidence>
<evidence type="ECO:0000256" key="4">
    <source>
        <dbReference type="ARBA" id="ARBA00009558"/>
    </source>
</evidence>